<sequence length="213" mass="22810">MRVEPPAVDRHDDGWETFRIGLPRWPWVLRLFNRAPLVRTVDRLEATVVALTVAVALLAVPVAAAIGTAVHDSRSAHYAQEADTRHHVTAAITDVPDTPPFSRTGTIMVPIEWWDDGIQRTGTAQVHATVEEGDTVDLWVDADGVEASAPAPASRAAVEAVTAAVAIWVSVAAGVAILATIVQLACDRIRFAEWQHDLDSMAGNGGGHTNSHP</sequence>
<dbReference type="EMBL" id="AP022586">
    <property type="protein sequence ID" value="BBY15273.1"/>
    <property type="molecule type" value="Genomic_DNA"/>
</dbReference>
<organism evidence="2 3">
    <name type="scientific">Mycolicibacterium litorale</name>
    <dbReference type="NCBI Taxonomy" id="758802"/>
    <lineage>
        <taxon>Bacteria</taxon>
        <taxon>Bacillati</taxon>
        <taxon>Actinomycetota</taxon>
        <taxon>Actinomycetes</taxon>
        <taxon>Mycobacteriales</taxon>
        <taxon>Mycobacteriaceae</taxon>
        <taxon>Mycolicibacterium</taxon>
    </lineage>
</organism>
<keyword evidence="1" id="KW-0812">Transmembrane</keyword>
<dbReference type="RefSeq" id="WP_134060721.1">
    <property type="nucleotide sequence ID" value="NZ_AP022586.1"/>
</dbReference>
<dbReference type="PANTHER" id="PTHR42305">
    <property type="entry name" value="MEMBRANE PROTEIN RV1733C-RELATED"/>
    <property type="match status" value="1"/>
</dbReference>
<evidence type="ECO:0000256" key="1">
    <source>
        <dbReference type="SAM" id="Phobius"/>
    </source>
</evidence>
<protein>
    <submittedName>
        <fullName evidence="2">Membrane protein</fullName>
    </submittedName>
</protein>
<keyword evidence="1" id="KW-0472">Membrane</keyword>
<evidence type="ECO:0000313" key="2">
    <source>
        <dbReference type="EMBL" id="BBY15273.1"/>
    </source>
</evidence>
<dbReference type="AlphaFoldDB" id="A0AAD1IP97"/>
<accession>A0AAD1IP97</accession>
<keyword evidence="3" id="KW-1185">Reference proteome</keyword>
<gene>
    <name evidence="2" type="ORF">MLIT_08650</name>
</gene>
<dbReference type="PANTHER" id="PTHR42305:SF1">
    <property type="entry name" value="MEMBRANE PROTEIN RV1733C-RELATED"/>
    <property type="match status" value="1"/>
</dbReference>
<feature type="transmembrane region" description="Helical" evidence="1">
    <location>
        <begin position="48"/>
        <end position="70"/>
    </location>
</feature>
<dbReference type="Proteomes" id="UP000466607">
    <property type="component" value="Chromosome"/>
</dbReference>
<proteinExistence type="predicted"/>
<feature type="transmembrane region" description="Helical" evidence="1">
    <location>
        <begin position="165"/>
        <end position="186"/>
    </location>
</feature>
<name>A0AAD1IP97_9MYCO</name>
<dbReference type="InterPro" id="IPR039708">
    <property type="entry name" value="MT1774/Rv1733c-like"/>
</dbReference>
<evidence type="ECO:0000313" key="3">
    <source>
        <dbReference type="Proteomes" id="UP000466607"/>
    </source>
</evidence>
<keyword evidence="1" id="KW-1133">Transmembrane helix</keyword>
<reference evidence="2 3" key="1">
    <citation type="journal article" date="2019" name="Emerg. Microbes Infect.">
        <title>Comprehensive subspecies identification of 175 nontuberculous mycobacteria species based on 7547 genomic profiles.</title>
        <authorList>
            <person name="Matsumoto Y."/>
            <person name="Kinjo T."/>
            <person name="Motooka D."/>
            <person name="Nabeya D."/>
            <person name="Jung N."/>
            <person name="Uechi K."/>
            <person name="Horii T."/>
            <person name="Iida T."/>
            <person name="Fujita J."/>
            <person name="Nakamura S."/>
        </authorList>
    </citation>
    <scope>NUCLEOTIDE SEQUENCE [LARGE SCALE GENOMIC DNA]</scope>
    <source>
        <strain evidence="2 3">JCM 17423</strain>
    </source>
</reference>